<dbReference type="InterPro" id="IPR000917">
    <property type="entry name" value="Sulfatase_N"/>
</dbReference>
<dbReference type="InterPro" id="IPR050448">
    <property type="entry name" value="OpgB/LTA_synthase_biosynth"/>
</dbReference>
<sequence>VCHGLVLDLSIAGYLSVIPGLLLIGSLWLSPSLTRIFRNAYFGIIAVLLAFIYTCDIVLYQYWGFRLDSTPLFYFFSSPKNAFASAEIGMIIGNIGMMIVYAIVFYMIFRLVLMRGKTFPVNKTRLKTTIVLLFLIGLLFIPIRGGFSVSTMNIGKVYYSDNIKLNHAAINPCFSLMESSLHNSNFEKQYRFMDSQQADELFNLLTEKPVADSIPALFTRERPNVVLIILESFLSKAMATLEGLPNVAVHLDELTGEGILFTHFHANSFRTDRGLISILSGYPAQPTTSIMKYPRKTQSLPSI</sequence>
<keyword evidence="4 6" id="KW-1133">Transmembrane helix</keyword>
<evidence type="ECO:0000256" key="6">
    <source>
        <dbReference type="SAM" id="Phobius"/>
    </source>
</evidence>
<feature type="non-terminal residue" evidence="8">
    <location>
        <position position="1"/>
    </location>
</feature>
<protein>
    <recommendedName>
        <fullName evidence="7">Sulfatase N-terminal domain-containing protein</fullName>
    </recommendedName>
</protein>
<evidence type="ECO:0000256" key="4">
    <source>
        <dbReference type="ARBA" id="ARBA00022989"/>
    </source>
</evidence>
<dbReference type="AlphaFoldDB" id="A0A5J4PK50"/>
<dbReference type="PANTHER" id="PTHR47371">
    <property type="entry name" value="LIPOTEICHOIC ACID SYNTHASE"/>
    <property type="match status" value="1"/>
</dbReference>
<comment type="subcellular location">
    <subcellularLocation>
        <location evidence="1">Cell membrane</location>
        <topology evidence="1">Multi-pass membrane protein</topology>
    </subcellularLocation>
</comment>
<gene>
    <name evidence="8" type="ORF">EZS27_039250</name>
</gene>
<accession>A0A5J4PK50</accession>
<dbReference type="EMBL" id="SNRY01008063">
    <property type="protein sequence ID" value="KAA6309211.1"/>
    <property type="molecule type" value="Genomic_DNA"/>
</dbReference>
<dbReference type="SUPFAM" id="SSF53649">
    <property type="entry name" value="Alkaline phosphatase-like"/>
    <property type="match status" value="1"/>
</dbReference>
<evidence type="ECO:0000256" key="1">
    <source>
        <dbReference type="ARBA" id="ARBA00004651"/>
    </source>
</evidence>
<comment type="caution">
    <text evidence="8">The sequence shown here is derived from an EMBL/GenBank/DDBJ whole genome shotgun (WGS) entry which is preliminary data.</text>
</comment>
<name>A0A5J4PK50_9ZZZZ</name>
<dbReference type="PANTHER" id="PTHR47371:SF3">
    <property type="entry name" value="PHOSPHOGLYCEROL TRANSFERASE I"/>
    <property type="match status" value="1"/>
</dbReference>
<keyword evidence="2" id="KW-1003">Cell membrane</keyword>
<feature type="transmembrane region" description="Helical" evidence="6">
    <location>
        <begin position="41"/>
        <end position="63"/>
    </location>
</feature>
<feature type="domain" description="Sulfatase N-terminal" evidence="7">
    <location>
        <begin position="223"/>
        <end position="301"/>
    </location>
</feature>
<organism evidence="8">
    <name type="scientific">termite gut metagenome</name>
    <dbReference type="NCBI Taxonomy" id="433724"/>
    <lineage>
        <taxon>unclassified sequences</taxon>
        <taxon>metagenomes</taxon>
        <taxon>organismal metagenomes</taxon>
    </lineage>
</organism>
<evidence type="ECO:0000256" key="2">
    <source>
        <dbReference type="ARBA" id="ARBA00022475"/>
    </source>
</evidence>
<dbReference type="InterPro" id="IPR017850">
    <property type="entry name" value="Alkaline_phosphatase_core_sf"/>
</dbReference>
<keyword evidence="3 6" id="KW-0812">Transmembrane</keyword>
<evidence type="ECO:0000256" key="5">
    <source>
        <dbReference type="ARBA" id="ARBA00023136"/>
    </source>
</evidence>
<feature type="transmembrane region" description="Helical" evidence="6">
    <location>
        <begin position="130"/>
        <end position="147"/>
    </location>
</feature>
<reference evidence="8" key="1">
    <citation type="submission" date="2019-03" db="EMBL/GenBank/DDBJ databases">
        <title>Single cell metagenomics reveals metabolic interactions within the superorganism composed of flagellate Streblomastix strix and complex community of Bacteroidetes bacteria on its surface.</title>
        <authorList>
            <person name="Treitli S.C."/>
            <person name="Kolisko M."/>
            <person name="Husnik F."/>
            <person name="Keeling P."/>
            <person name="Hampl V."/>
        </authorList>
    </citation>
    <scope>NUCLEOTIDE SEQUENCE</scope>
    <source>
        <strain evidence="8">STM</strain>
    </source>
</reference>
<dbReference type="Gene3D" id="3.40.720.10">
    <property type="entry name" value="Alkaline Phosphatase, subunit A"/>
    <property type="match status" value="1"/>
</dbReference>
<dbReference type="GO" id="GO:0005886">
    <property type="term" value="C:plasma membrane"/>
    <property type="evidence" value="ECO:0007669"/>
    <property type="project" value="UniProtKB-SubCell"/>
</dbReference>
<proteinExistence type="predicted"/>
<feature type="transmembrane region" description="Helical" evidence="6">
    <location>
        <begin position="83"/>
        <end position="109"/>
    </location>
</feature>
<evidence type="ECO:0000259" key="7">
    <source>
        <dbReference type="Pfam" id="PF00884"/>
    </source>
</evidence>
<feature type="transmembrane region" description="Helical" evidence="6">
    <location>
        <begin position="12"/>
        <end position="29"/>
    </location>
</feature>
<keyword evidence="5 6" id="KW-0472">Membrane</keyword>
<evidence type="ECO:0000256" key="3">
    <source>
        <dbReference type="ARBA" id="ARBA00022692"/>
    </source>
</evidence>
<dbReference type="Pfam" id="PF00884">
    <property type="entry name" value="Sulfatase"/>
    <property type="match status" value="1"/>
</dbReference>
<evidence type="ECO:0000313" key="8">
    <source>
        <dbReference type="EMBL" id="KAA6309211.1"/>
    </source>
</evidence>
<feature type="non-terminal residue" evidence="8">
    <location>
        <position position="303"/>
    </location>
</feature>